<keyword evidence="1" id="KW-0812">Transmembrane</keyword>
<evidence type="ECO:0000256" key="1">
    <source>
        <dbReference type="SAM" id="Phobius"/>
    </source>
</evidence>
<reference evidence="2 3" key="1">
    <citation type="submission" date="2017-04" db="EMBL/GenBank/DDBJ databases">
        <title>Novel microbial lineages endemic to geothermal iron-oxide mats fill important gaps in the evolutionary history of Archaea.</title>
        <authorList>
            <person name="Jay Z.J."/>
            <person name="Beam J.P."/>
            <person name="Dlakic M."/>
            <person name="Rusch D.B."/>
            <person name="Kozubal M.A."/>
            <person name="Inskeep W.P."/>
        </authorList>
    </citation>
    <scope>NUCLEOTIDE SEQUENCE [LARGE SCALE GENOMIC DNA]</scope>
    <source>
        <strain evidence="2">OSP_D</strain>
    </source>
</reference>
<evidence type="ECO:0000313" key="2">
    <source>
        <dbReference type="EMBL" id="PSN83898.1"/>
    </source>
</evidence>
<dbReference type="Proteomes" id="UP000240880">
    <property type="component" value="Unassembled WGS sequence"/>
</dbReference>
<feature type="transmembrane region" description="Helical" evidence="1">
    <location>
        <begin position="21"/>
        <end position="40"/>
    </location>
</feature>
<proteinExistence type="predicted"/>
<accession>A0A2R6AC42</accession>
<protein>
    <submittedName>
        <fullName evidence="2">Uncharacterized protein</fullName>
    </submittedName>
</protein>
<name>A0A2R6AC42_9ARCH</name>
<evidence type="ECO:0000313" key="3">
    <source>
        <dbReference type="Proteomes" id="UP000240880"/>
    </source>
</evidence>
<keyword evidence="1" id="KW-0472">Membrane</keyword>
<organism evidence="2 3">
    <name type="scientific">Candidatus Marsarchaeota G1 archaeon OSP_D</name>
    <dbReference type="NCBI Taxonomy" id="1978155"/>
    <lineage>
        <taxon>Archaea</taxon>
        <taxon>Candidatus Marsarchaeota</taxon>
        <taxon>Candidatus Marsarchaeota group 1</taxon>
    </lineage>
</organism>
<gene>
    <name evidence="2" type="ORF">B9Q01_03010</name>
</gene>
<keyword evidence="1" id="KW-1133">Transmembrane helix</keyword>
<sequence length="85" mass="9824">MTLLSINQSKRGFSKSLGIRNFLRVILLVYFLLAFVAFLFNMEPSSFNRLLQSLTGLLLLQGKVQSLLFRQFYTDTSQINLLNNF</sequence>
<dbReference type="AlphaFoldDB" id="A0A2R6AC42"/>
<dbReference type="EMBL" id="NEXC01000012">
    <property type="protein sequence ID" value="PSN83898.1"/>
    <property type="molecule type" value="Genomic_DNA"/>
</dbReference>
<comment type="caution">
    <text evidence="2">The sequence shown here is derived from an EMBL/GenBank/DDBJ whole genome shotgun (WGS) entry which is preliminary data.</text>
</comment>